<feature type="signal peptide" evidence="2">
    <location>
        <begin position="1"/>
        <end position="18"/>
    </location>
</feature>
<dbReference type="Proteomes" id="UP001626550">
    <property type="component" value="Unassembled WGS sequence"/>
</dbReference>
<organism evidence="3 4">
    <name type="scientific">Cichlidogyrus casuarinus</name>
    <dbReference type="NCBI Taxonomy" id="1844966"/>
    <lineage>
        <taxon>Eukaryota</taxon>
        <taxon>Metazoa</taxon>
        <taxon>Spiralia</taxon>
        <taxon>Lophotrochozoa</taxon>
        <taxon>Platyhelminthes</taxon>
        <taxon>Monogenea</taxon>
        <taxon>Monopisthocotylea</taxon>
        <taxon>Dactylogyridea</taxon>
        <taxon>Ancyrocephalidae</taxon>
        <taxon>Cichlidogyrus</taxon>
    </lineage>
</organism>
<dbReference type="EMBL" id="JBJKFK010003232">
    <property type="protein sequence ID" value="KAL3310112.1"/>
    <property type="molecule type" value="Genomic_DNA"/>
</dbReference>
<evidence type="ECO:0000256" key="2">
    <source>
        <dbReference type="SAM" id="SignalP"/>
    </source>
</evidence>
<dbReference type="Gene3D" id="3.40.190.10">
    <property type="entry name" value="Periplasmic binding protein-like II"/>
    <property type="match status" value="1"/>
</dbReference>
<evidence type="ECO:0000313" key="4">
    <source>
        <dbReference type="Proteomes" id="UP001626550"/>
    </source>
</evidence>
<dbReference type="AlphaFoldDB" id="A0ABD2PRJ6"/>
<proteinExistence type="predicted"/>
<keyword evidence="2" id="KW-0732">Signal</keyword>
<dbReference type="SUPFAM" id="SSF53850">
    <property type="entry name" value="Periplasmic binding protein-like II"/>
    <property type="match status" value="1"/>
</dbReference>
<keyword evidence="1" id="KW-0812">Transmembrane</keyword>
<evidence type="ECO:0000256" key="1">
    <source>
        <dbReference type="SAM" id="Phobius"/>
    </source>
</evidence>
<gene>
    <name evidence="3" type="ORF">Ciccas_011326</name>
</gene>
<keyword evidence="1" id="KW-0472">Membrane</keyword>
<accession>A0ABD2PRJ6</accession>
<feature type="chain" id="PRO_5044744997" evidence="2">
    <location>
        <begin position="19"/>
        <end position="523"/>
    </location>
</feature>
<keyword evidence="4" id="KW-1185">Reference proteome</keyword>
<evidence type="ECO:0000313" key="3">
    <source>
        <dbReference type="EMBL" id="KAL3310112.1"/>
    </source>
</evidence>
<reference evidence="3 4" key="1">
    <citation type="submission" date="2024-11" db="EMBL/GenBank/DDBJ databases">
        <title>Adaptive evolution of stress response genes in parasites aligns with host niche diversity.</title>
        <authorList>
            <person name="Hahn C."/>
            <person name="Resl P."/>
        </authorList>
    </citation>
    <scope>NUCLEOTIDE SEQUENCE [LARGE SCALE GENOMIC DNA]</scope>
    <source>
        <strain evidence="3">EGGRZ-B1_66</strain>
        <tissue evidence="3">Body</tissue>
    </source>
</reference>
<protein>
    <submittedName>
        <fullName evidence="3">Uncharacterized protein</fullName>
    </submittedName>
</protein>
<sequence length="523" mass="60058">MWARLLFALLVIGSSRESIYFFGTGPPPLSDLVLNLTEQYVKYRAEHKKLHFYYNEEEGVKSPDFSISLIEHNVNKFSFAICKESIALIHNIPELNSSLSLTSQMVGDILTGRVHYWNQADAKLPKKKIRVVALKHSAQLSQVLQQNLRIQSISSKMQINAVSMIGAAALLLSNNYSFGYLTQQQAVALNMKQISLIDHNSKVEAILRIEWREHLSCEMSVELYRFVKFLYQNPQLEALQNEYCSPIFDRDQTEIRSSLLDSLTCLYEGNKSRSVSEMVAEAMINENDENSQLDSQLNSQKFLLFLAVTPTTIILLTALTALPCFKLYKWKKQVIGNSWLLDNCDFAMHECEGEETKVTKEIKNESKPLLRVYANEETVALFATNLNTSTSFSISVREDFVKMLQVSHANVERFYGLADFCRGHTRDQPAGVSKQEFILPWLFYRVVGHCTRGSLYDLIHGRYHTANWYNNRDFKNRTATPDFPVFTLTKLFRIPILANRTHSMFSHTSSVRQLIKLLLSHYK</sequence>
<keyword evidence="1" id="KW-1133">Transmembrane helix</keyword>
<feature type="transmembrane region" description="Helical" evidence="1">
    <location>
        <begin position="302"/>
        <end position="325"/>
    </location>
</feature>
<comment type="caution">
    <text evidence="3">The sequence shown here is derived from an EMBL/GenBank/DDBJ whole genome shotgun (WGS) entry which is preliminary data.</text>
</comment>
<name>A0ABD2PRJ6_9PLAT</name>